<dbReference type="EMBL" id="JAHFVK010000001">
    <property type="protein sequence ID" value="MBT2133608.1"/>
    <property type="molecule type" value="Genomic_DNA"/>
</dbReference>
<organism evidence="2 3">
    <name type="scientific">Croceibacterium selenioxidans</name>
    <dbReference type="NCBI Taxonomy" id="2838833"/>
    <lineage>
        <taxon>Bacteria</taxon>
        <taxon>Pseudomonadati</taxon>
        <taxon>Pseudomonadota</taxon>
        <taxon>Alphaproteobacteria</taxon>
        <taxon>Sphingomonadales</taxon>
        <taxon>Erythrobacteraceae</taxon>
        <taxon>Croceibacterium</taxon>
    </lineage>
</organism>
<dbReference type="InterPro" id="IPR052917">
    <property type="entry name" value="Stress-Dev_Protein"/>
</dbReference>
<dbReference type="PANTHER" id="PTHR34818">
    <property type="entry name" value="PROTEIN BLI-3"/>
    <property type="match status" value="1"/>
</dbReference>
<dbReference type="SUPFAM" id="SSF50475">
    <property type="entry name" value="FMN-binding split barrel"/>
    <property type="match status" value="1"/>
</dbReference>
<reference evidence="2 3" key="1">
    <citation type="submission" date="2021-05" db="EMBL/GenBank/DDBJ databases">
        <title>Croceibacterium sp. LX-88 genome sequence.</title>
        <authorList>
            <person name="Luo X."/>
        </authorList>
    </citation>
    <scope>NUCLEOTIDE SEQUENCE [LARGE SCALE GENOMIC DNA]</scope>
    <source>
        <strain evidence="2 3">LX-88</strain>
    </source>
</reference>
<dbReference type="Gene3D" id="2.30.110.10">
    <property type="entry name" value="Electron Transport, Fmn-binding Protein, Chain A"/>
    <property type="match status" value="1"/>
</dbReference>
<dbReference type="Proteomes" id="UP000811255">
    <property type="component" value="Unassembled WGS sequence"/>
</dbReference>
<accession>A0ABS5W1G4</accession>
<dbReference type="PANTHER" id="PTHR34818:SF1">
    <property type="entry name" value="PROTEIN BLI-3"/>
    <property type="match status" value="1"/>
</dbReference>
<feature type="domain" description="General stress protein FMN-binding split barrel" evidence="1">
    <location>
        <begin position="9"/>
        <end position="133"/>
    </location>
</feature>
<proteinExistence type="predicted"/>
<dbReference type="InterPro" id="IPR012349">
    <property type="entry name" value="Split_barrel_FMN-bd"/>
</dbReference>
<dbReference type="InterPro" id="IPR038725">
    <property type="entry name" value="YdaG_split_barrel_FMN-bd"/>
</dbReference>
<evidence type="ECO:0000313" key="3">
    <source>
        <dbReference type="Proteomes" id="UP000811255"/>
    </source>
</evidence>
<evidence type="ECO:0000259" key="1">
    <source>
        <dbReference type="Pfam" id="PF16242"/>
    </source>
</evidence>
<gene>
    <name evidence="2" type="ORF">KK137_04605</name>
</gene>
<dbReference type="RefSeq" id="WP_214534897.1">
    <property type="nucleotide sequence ID" value="NZ_JAHFVK010000001.1"/>
</dbReference>
<name>A0ABS5W1G4_9SPHN</name>
<sequence length="156" mass="17564">MDKATTLKHKFWTTLADSPFVFLQTDGDPQTAVPMMAQLDSEAHSTIWFFTSRRGPFAHGGQATATFTGKGHDLFARFSGTLFEETDAARFDLEWSPAVQAWFPGGKDDPDLLMLRMDLDQAEIWNLDYGLIDTAKMMLGYDIREKAAQQHVRTAL</sequence>
<dbReference type="Pfam" id="PF16242">
    <property type="entry name" value="Pyrid_ox_like"/>
    <property type="match status" value="1"/>
</dbReference>
<protein>
    <submittedName>
        <fullName evidence="2">Pyridoxamine 5'-phosphate oxidase family protein</fullName>
    </submittedName>
</protein>
<comment type="caution">
    <text evidence="2">The sequence shown here is derived from an EMBL/GenBank/DDBJ whole genome shotgun (WGS) entry which is preliminary data.</text>
</comment>
<keyword evidence="3" id="KW-1185">Reference proteome</keyword>
<evidence type="ECO:0000313" key="2">
    <source>
        <dbReference type="EMBL" id="MBT2133608.1"/>
    </source>
</evidence>